<dbReference type="Proteomes" id="UP000436088">
    <property type="component" value="Unassembled WGS sequence"/>
</dbReference>
<keyword evidence="1" id="KW-0812">Transmembrane</keyword>
<proteinExistence type="predicted"/>
<dbReference type="EMBL" id="VEPZ02000949">
    <property type="protein sequence ID" value="KAE8708067.1"/>
    <property type="molecule type" value="Genomic_DNA"/>
</dbReference>
<sequence length="73" mass="8185">MSKDEPQIPVAIETKSEVTDSGKDVAQPCVAVVSWMHAFEAFLYFTVCLMLPLFMDYSLMMATIGFAFLSHFV</sequence>
<name>A0A6A3AXB5_HIBSY</name>
<keyword evidence="1" id="KW-1133">Transmembrane helix</keyword>
<keyword evidence="3" id="KW-1185">Reference proteome</keyword>
<gene>
    <name evidence="2" type="ORF">F3Y22_tig00110356pilonHSYRG00055</name>
</gene>
<comment type="caution">
    <text evidence="2">The sequence shown here is derived from an EMBL/GenBank/DDBJ whole genome shotgun (WGS) entry which is preliminary data.</text>
</comment>
<protein>
    <submittedName>
        <fullName evidence="2">Uncharacterized protein</fullName>
    </submittedName>
</protein>
<evidence type="ECO:0000313" key="3">
    <source>
        <dbReference type="Proteomes" id="UP000436088"/>
    </source>
</evidence>
<accession>A0A6A3AXB5</accession>
<dbReference type="AlphaFoldDB" id="A0A6A3AXB5"/>
<reference evidence="2" key="1">
    <citation type="submission" date="2019-09" db="EMBL/GenBank/DDBJ databases">
        <title>Draft genome information of white flower Hibiscus syriacus.</title>
        <authorList>
            <person name="Kim Y.-M."/>
        </authorList>
    </citation>
    <scope>NUCLEOTIDE SEQUENCE [LARGE SCALE GENOMIC DNA]</scope>
    <source>
        <strain evidence="2">YM2019G1</strain>
    </source>
</reference>
<organism evidence="2 3">
    <name type="scientific">Hibiscus syriacus</name>
    <name type="common">Rose of Sharon</name>
    <dbReference type="NCBI Taxonomy" id="106335"/>
    <lineage>
        <taxon>Eukaryota</taxon>
        <taxon>Viridiplantae</taxon>
        <taxon>Streptophyta</taxon>
        <taxon>Embryophyta</taxon>
        <taxon>Tracheophyta</taxon>
        <taxon>Spermatophyta</taxon>
        <taxon>Magnoliopsida</taxon>
        <taxon>eudicotyledons</taxon>
        <taxon>Gunneridae</taxon>
        <taxon>Pentapetalae</taxon>
        <taxon>rosids</taxon>
        <taxon>malvids</taxon>
        <taxon>Malvales</taxon>
        <taxon>Malvaceae</taxon>
        <taxon>Malvoideae</taxon>
        <taxon>Hibiscus</taxon>
    </lineage>
</organism>
<feature type="transmembrane region" description="Helical" evidence="1">
    <location>
        <begin position="42"/>
        <end position="69"/>
    </location>
</feature>
<keyword evidence="1" id="KW-0472">Membrane</keyword>
<evidence type="ECO:0000256" key="1">
    <source>
        <dbReference type="SAM" id="Phobius"/>
    </source>
</evidence>
<evidence type="ECO:0000313" key="2">
    <source>
        <dbReference type="EMBL" id="KAE8708067.1"/>
    </source>
</evidence>